<proteinExistence type="predicted"/>
<dbReference type="AlphaFoldDB" id="A0A1G9CHM7"/>
<dbReference type="STRING" id="1128970.SAMN04487935_3528"/>
<name>A0A1G9CHM7_9FLAO</name>
<evidence type="ECO:0000313" key="2">
    <source>
        <dbReference type="Proteomes" id="UP000199580"/>
    </source>
</evidence>
<organism evidence="1 2">
    <name type="scientific">Flavobacterium noncentrifugens</name>
    <dbReference type="NCBI Taxonomy" id="1128970"/>
    <lineage>
        <taxon>Bacteria</taxon>
        <taxon>Pseudomonadati</taxon>
        <taxon>Bacteroidota</taxon>
        <taxon>Flavobacteriia</taxon>
        <taxon>Flavobacteriales</taxon>
        <taxon>Flavobacteriaceae</taxon>
        <taxon>Flavobacterium</taxon>
    </lineage>
</organism>
<reference evidence="1 2" key="1">
    <citation type="submission" date="2016-10" db="EMBL/GenBank/DDBJ databases">
        <authorList>
            <person name="de Groot N.N."/>
        </authorList>
    </citation>
    <scope>NUCLEOTIDE SEQUENCE [LARGE SCALE GENOMIC DNA]</scope>
    <source>
        <strain evidence="1 2">CGMCC 1.10076</strain>
    </source>
</reference>
<evidence type="ECO:0000313" key="1">
    <source>
        <dbReference type="EMBL" id="SDK51086.1"/>
    </source>
</evidence>
<dbReference type="RefSeq" id="WP_091398658.1">
    <property type="nucleotide sequence ID" value="NZ_BKAI01000010.1"/>
</dbReference>
<accession>A0A1G9CHM7</accession>
<dbReference type="EMBL" id="FNEZ01000007">
    <property type="protein sequence ID" value="SDK51086.1"/>
    <property type="molecule type" value="Genomic_DNA"/>
</dbReference>
<dbReference type="Proteomes" id="UP000199580">
    <property type="component" value="Unassembled WGS sequence"/>
</dbReference>
<gene>
    <name evidence="1" type="ORF">SAMN04487935_3528</name>
</gene>
<protein>
    <submittedName>
        <fullName evidence="1">Uncharacterized protein</fullName>
    </submittedName>
</protein>
<keyword evidence="2" id="KW-1185">Reference proteome</keyword>
<sequence length="388" mass="43865">MKRNYAFLFGFTLIIALIIIVSCSKSDDDAYIAPVAPVVEPPIESPVTVDLTTVPYAKLSDYKFFEGDMKDQKPALNVLPYEPASSLFTDYAHKKRFVWMPKGKKARYNSDGTVLELPVGAALIKTFYYDNVQNIANVGGTRIVETRVMIRKESGWIFADYVWNAEQTEATNDLAGSFTTVTWKDDNNVEKTAEYRIPSQAQCIICHKSRKTIGIDEITTYIPIGIKPQNLNFDYNYGTSTKNQLTKWIEEGYLANDFTMPTAANSTVNYNDTSKSLDQRARSYVDINCAHCHANDRHCDYRPMRFAYSETAGNRENMGVCLNTSDMQGFPSSLAKVVTPGNTTKSMLFYRINTTNEAYRMPLHGRTMIHEEGVSLMEQWINSLTPCD</sequence>
<dbReference type="OrthoDB" id="338827at2"/>
<dbReference type="PROSITE" id="PS51257">
    <property type="entry name" value="PROKAR_LIPOPROTEIN"/>
    <property type="match status" value="1"/>
</dbReference>